<dbReference type="InterPro" id="IPR023213">
    <property type="entry name" value="CAT-like_dom_sf"/>
</dbReference>
<comment type="catalytic activity">
    <reaction evidence="8">
        <text>4,8-dimethylnonanoyl-CoA + (R)-carnitine = O-4,8-dimethylnonanoyl-(R)-carnitine + CoA</text>
        <dbReference type="Rhea" id="RHEA:44860"/>
        <dbReference type="ChEBI" id="CHEBI:16347"/>
        <dbReference type="ChEBI" id="CHEBI:57287"/>
        <dbReference type="ChEBI" id="CHEBI:77061"/>
        <dbReference type="ChEBI" id="CHEBI:84654"/>
    </reaction>
</comment>
<dbReference type="Gene3D" id="3.30.559.70">
    <property type="entry name" value="Choline/Carnitine o-acyltransferase, domain 2"/>
    <property type="match status" value="1"/>
</dbReference>
<dbReference type="Gene3D" id="3.30.559.10">
    <property type="entry name" value="Chloramphenicol acetyltransferase-like domain"/>
    <property type="match status" value="1"/>
</dbReference>
<evidence type="ECO:0000256" key="6">
    <source>
        <dbReference type="ARBA" id="ARBA00023098"/>
    </source>
</evidence>
<keyword evidence="4" id="KW-0808">Transferase</keyword>
<dbReference type="InterPro" id="IPR000542">
    <property type="entry name" value="Carn_acyl_trans"/>
</dbReference>
<evidence type="ECO:0000256" key="5">
    <source>
        <dbReference type="ARBA" id="ARBA00022832"/>
    </source>
</evidence>
<dbReference type="Pfam" id="PF00755">
    <property type="entry name" value="Carn_acyltransf"/>
    <property type="match status" value="1"/>
</dbReference>
<evidence type="ECO:0000256" key="4">
    <source>
        <dbReference type="ARBA" id="ARBA00022679"/>
    </source>
</evidence>
<keyword evidence="6" id="KW-0443">Lipid metabolism</keyword>
<evidence type="ECO:0000256" key="3">
    <source>
        <dbReference type="ARBA" id="ARBA00022448"/>
    </source>
</evidence>
<evidence type="ECO:0000313" key="10">
    <source>
        <dbReference type="EMBL" id="KAJ8975817.1"/>
    </source>
</evidence>
<keyword evidence="5" id="KW-0276">Fatty acid metabolism</keyword>
<name>A0ABQ9JEI8_9CUCU</name>
<dbReference type="InterPro" id="IPR042572">
    <property type="entry name" value="Carn_acyl_trans_N"/>
</dbReference>
<dbReference type="SUPFAM" id="SSF52777">
    <property type="entry name" value="CoA-dependent acyltransferases"/>
    <property type="match status" value="2"/>
</dbReference>
<sequence length="658" mass="76143">MTILRQKVDLLSHHYPPQNLYKLLKKNLISKEYADYQFIQKSKIPTMHFQQSLPRLPIPKLELTCERYLAAQRPLLINEAYNKTEYNVNQFKNNVGRQLQNMLKNYDRQNKYTSYISEFWFDSYLRDRKPIPINYNPMLVLHKDERPEYNDQLIRCANLVISSLRFYKSLTAGILEPEVFHLNPKNSDTEAFRTFCSKLPPSLSWYGAYLYKSYPLDMSQYPNLFNTTRIPETDKDRLFSNFQGKHITVQHKGHFYAFRVLSDENDILPPDQIFTRLKYILEDDVPKCEFPIGVLTTMERNKWATIRHDLADNGNKHSLKLIDSALFNVCLDSEDIGEDPYLVTRNFLHGDGENRWFDKSFSLQLSKDGHAAVNFEHSWGDGVAVLRYVQDIFKDSRENSFVHPYTKPYDDNISNITRLDMHLNDKLKNDIIEAREEYKRFYKSLDIDYLIFNRIGKNVCKKQAVSPDAIMQLGFQVGYYKMTGKFVPSYESCSTAAFKHGRTEAVRPCTSATKAFTLAITSKNKPSTSELKIMISDCSRIHSQLTREAAMGQGFDRHLFALKKFSEKNNMLSNIFDDPDYANLNHIILSTSTLNSPAIFAGGFGPVVKDGLGVAYAIKDDELGVLVTSYPRTRTVPISSIHYGAHLKSSLICFKWIR</sequence>
<dbReference type="InterPro" id="IPR042231">
    <property type="entry name" value="Cho/carn_acyl_trans_2"/>
</dbReference>
<evidence type="ECO:0000256" key="2">
    <source>
        <dbReference type="ARBA" id="ARBA00005232"/>
    </source>
</evidence>
<dbReference type="InterPro" id="IPR039551">
    <property type="entry name" value="Cho/carn_acyl_trans"/>
</dbReference>
<comment type="similarity">
    <text evidence="2">Belongs to the carnitine/choline acetyltransferase family.</text>
</comment>
<dbReference type="EMBL" id="JAPWTJ010000763">
    <property type="protein sequence ID" value="KAJ8975817.1"/>
    <property type="molecule type" value="Genomic_DNA"/>
</dbReference>
<organism evidence="10 11">
    <name type="scientific">Molorchus minor</name>
    <dbReference type="NCBI Taxonomy" id="1323400"/>
    <lineage>
        <taxon>Eukaryota</taxon>
        <taxon>Metazoa</taxon>
        <taxon>Ecdysozoa</taxon>
        <taxon>Arthropoda</taxon>
        <taxon>Hexapoda</taxon>
        <taxon>Insecta</taxon>
        <taxon>Pterygota</taxon>
        <taxon>Neoptera</taxon>
        <taxon>Endopterygota</taxon>
        <taxon>Coleoptera</taxon>
        <taxon>Polyphaga</taxon>
        <taxon>Cucujiformia</taxon>
        <taxon>Chrysomeloidea</taxon>
        <taxon>Cerambycidae</taxon>
        <taxon>Lamiinae</taxon>
        <taxon>Monochamini</taxon>
        <taxon>Molorchus</taxon>
    </lineage>
</organism>
<dbReference type="Gene3D" id="1.20.1280.180">
    <property type="match status" value="1"/>
</dbReference>
<dbReference type="Proteomes" id="UP001162164">
    <property type="component" value="Unassembled WGS sequence"/>
</dbReference>
<comment type="pathway">
    <text evidence="1">Lipid metabolism; fatty acid beta-oxidation.</text>
</comment>
<keyword evidence="7" id="KW-0012">Acyltransferase</keyword>
<dbReference type="Gene3D" id="1.10.275.20">
    <property type="entry name" value="Choline/Carnitine o-acyltransferase"/>
    <property type="match status" value="1"/>
</dbReference>
<evidence type="ECO:0000259" key="9">
    <source>
        <dbReference type="Pfam" id="PF00755"/>
    </source>
</evidence>
<comment type="caution">
    <text evidence="10">The sequence shown here is derived from an EMBL/GenBank/DDBJ whole genome shotgun (WGS) entry which is preliminary data.</text>
</comment>
<evidence type="ECO:0000256" key="1">
    <source>
        <dbReference type="ARBA" id="ARBA00005005"/>
    </source>
</evidence>
<keyword evidence="3" id="KW-0813">Transport</keyword>
<protein>
    <recommendedName>
        <fullName evidence="9">Choline/carnitine acyltransferase domain-containing protein</fullName>
    </recommendedName>
</protein>
<dbReference type="PANTHER" id="PTHR22589">
    <property type="entry name" value="CARNITINE O-ACYLTRANSFERASE"/>
    <property type="match status" value="1"/>
</dbReference>
<evidence type="ECO:0000256" key="7">
    <source>
        <dbReference type="ARBA" id="ARBA00023315"/>
    </source>
</evidence>
<evidence type="ECO:0000313" key="11">
    <source>
        <dbReference type="Proteomes" id="UP001162164"/>
    </source>
</evidence>
<keyword evidence="11" id="KW-1185">Reference proteome</keyword>
<feature type="domain" description="Choline/carnitine acyltransferase" evidence="9">
    <location>
        <begin position="56"/>
        <end position="632"/>
    </location>
</feature>
<evidence type="ECO:0000256" key="8">
    <source>
        <dbReference type="ARBA" id="ARBA00048999"/>
    </source>
</evidence>
<reference evidence="10" key="1">
    <citation type="journal article" date="2023" name="Insect Mol. Biol.">
        <title>Genome sequencing provides insights into the evolution of gene families encoding plant cell wall-degrading enzymes in longhorned beetles.</title>
        <authorList>
            <person name="Shin N.R."/>
            <person name="Okamura Y."/>
            <person name="Kirsch R."/>
            <person name="Pauchet Y."/>
        </authorList>
    </citation>
    <scope>NUCLEOTIDE SEQUENCE</scope>
    <source>
        <strain evidence="10">MMC_N1</strain>
    </source>
</reference>
<gene>
    <name evidence="10" type="ORF">NQ317_013748</name>
</gene>
<dbReference type="PANTHER" id="PTHR22589:SF16">
    <property type="entry name" value="CARNITINE O-PALMITOYLTRANSFERASE 2, MITOCHONDRIAL"/>
    <property type="match status" value="1"/>
</dbReference>
<proteinExistence type="inferred from homology"/>
<accession>A0ABQ9JEI8</accession>